<dbReference type="STRING" id="1005048.CFU_3122"/>
<evidence type="ECO:0000313" key="7">
    <source>
        <dbReference type="Proteomes" id="UP000008392"/>
    </source>
</evidence>
<dbReference type="PANTHER" id="PTHR35603">
    <property type="match status" value="1"/>
</dbReference>
<evidence type="ECO:0000259" key="5">
    <source>
        <dbReference type="Pfam" id="PF05433"/>
    </source>
</evidence>
<evidence type="ECO:0000256" key="3">
    <source>
        <dbReference type="SAM" id="MobiDB-lite"/>
    </source>
</evidence>
<dbReference type="AlphaFoldDB" id="G0ACS3"/>
<keyword evidence="2 4" id="KW-0472">Membrane</keyword>
<evidence type="ECO:0000313" key="6">
    <source>
        <dbReference type="EMBL" id="AEK62947.1"/>
    </source>
</evidence>
<feature type="transmembrane region" description="Helical" evidence="4">
    <location>
        <begin position="28"/>
        <end position="51"/>
    </location>
</feature>
<dbReference type="Pfam" id="PF05433">
    <property type="entry name" value="Rick_17kDa_Anti"/>
    <property type="match status" value="1"/>
</dbReference>
<keyword evidence="4" id="KW-1133">Transmembrane helix</keyword>
<organism evidence="6 7">
    <name type="scientific">Collimonas fungivorans (strain Ter331)</name>
    <dbReference type="NCBI Taxonomy" id="1005048"/>
    <lineage>
        <taxon>Bacteria</taxon>
        <taxon>Pseudomonadati</taxon>
        <taxon>Pseudomonadota</taxon>
        <taxon>Betaproteobacteria</taxon>
        <taxon>Burkholderiales</taxon>
        <taxon>Oxalobacteraceae</taxon>
        <taxon>Collimonas</taxon>
    </lineage>
</organism>
<dbReference type="Proteomes" id="UP000008392">
    <property type="component" value="Chromosome"/>
</dbReference>
<feature type="domain" description="Glycine zipper 2TM" evidence="5">
    <location>
        <begin position="155"/>
        <end position="195"/>
    </location>
</feature>
<dbReference type="eggNOG" id="COG3134">
    <property type="taxonomic scope" value="Bacteria"/>
</dbReference>
<dbReference type="GO" id="GO:0019867">
    <property type="term" value="C:outer membrane"/>
    <property type="evidence" value="ECO:0007669"/>
    <property type="project" value="InterPro"/>
</dbReference>
<reference evidence="6 7" key="2">
    <citation type="journal article" date="2006" name="J. Microbiol. Methods">
        <title>Genomic flank-sequencing of plasposon insertion sites for rapid identification of functional genes.</title>
        <authorList>
            <person name="Leveau J.H."/>
            <person name="Gerards S."/>
            <person name="Fritsche K."/>
            <person name="Zondag G."/>
            <person name="van Veen J.A."/>
        </authorList>
    </citation>
    <scope>NUCLEOTIDE SEQUENCE [LARGE SCALE GENOMIC DNA]</scope>
    <source>
        <strain evidence="6 7">Ter331</strain>
    </source>
</reference>
<keyword evidence="7" id="KW-1185">Reference proteome</keyword>
<evidence type="ECO:0000256" key="2">
    <source>
        <dbReference type="ARBA" id="ARBA00023136"/>
    </source>
</evidence>
<dbReference type="InterPro" id="IPR008816">
    <property type="entry name" value="Gly_zipper_2TM_dom"/>
</dbReference>
<evidence type="ECO:0000256" key="1">
    <source>
        <dbReference type="ARBA" id="ARBA00004370"/>
    </source>
</evidence>
<name>G0ACS3_COLFT</name>
<keyword evidence="4" id="KW-0812">Transmembrane</keyword>
<dbReference type="EMBL" id="CP002745">
    <property type="protein sequence ID" value="AEK62947.1"/>
    <property type="molecule type" value="Genomic_DNA"/>
</dbReference>
<feature type="compositionally biased region" description="Low complexity" evidence="3">
    <location>
        <begin position="74"/>
        <end position="111"/>
    </location>
</feature>
<protein>
    <recommendedName>
        <fullName evidence="5">Glycine zipper 2TM domain-containing protein</fullName>
    </recommendedName>
</protein>
<reference evidence="7" key="6">
    <citation type="submission" date="2011-05" db="EMBL/GenBank/DDBJ databases">
        <title>Complete sequence of Collimonas fungivorans Ter331.</title>
        <authorList>
            <person name="Leveau J.H."/>
        </authorList>
    </citation>
    <scope>NUCLEOTIDE SEQUENCE [LARGE SCALE GENOMIC DNA]</scope>
    <source>
        <strain evidence="7">Ter331</strain>
    </source>
</reference>
<feature type="region of interest" description="Disordered" evidence="3">
    <location>
        <begin position="56"/>
        <end position="129"/>
    </location>
</feature>
<dbReference type="InterPro" id="IPR051407">
    <property type="entry name" value="Bact_OM_lipoprot/Surf_antigen"/>
</dbReference>
<proteinExistence type="predicted"/>
<reference evidence="6 7" key="5">
    <citation type="journal article" date="2011" name="ISME J.">
        <title>Dual transcriptional profiling of a bacterial/fungal confrontation: Collimonas fungivorans versus Aspergillus niger.</title>
        <authorList>
            <person name="Mela F."/>
            <person name="Fritsche K."/>
            <person name="de Boer W."/>
            <person name="van Veen J.A."/>
            <person name="de Graaff L.H."/>
            <person name="van den Berg M."/>
            <person name="Leveau J.H."/>
        </authorList>
    </citation>
    <scope>NUCLEOTIDE SEQUENCE [LARGE SCALE GENOMIC DNA]</scope>
    <source>
        <strain evidence="6 7">Ter331</strain>
    </source>
</reference>
<gene>
    <name evidence="6" type="ordered locus">CFU_3122</name>
</gene>
<reference evidence="6 7" key="1">
    <citation type="journal article" date="2004" name="Environ. Microbiol.">
        <title>Phylogeny-function analysis of (meta)genomic libraries: screening for expression of ribosomal RNA genes by large-insert library fluorescent in situ hybridization (LIL-FISH).</title>
        <authorList>
            <person name="Leveau J.H."/>
            <person name="Gerards S."/>
            <person name="de Boer W."/>
            <person name="van Veen J.A."/>
        </authorList>
    </citation>
    <scope>NUCLEOTIDE SEQUENCE [LARGE SCALE GENOMIC DNA]</scope>
    <source>
        <strain evidence="6 7">Ter331</strain>
    </source>
</reference>
<dbReference type="KEGG" id="cfu:CFU_3122"/>
<evidence type="ECO:0000256" key="4">
    <source>
        <dbReference type="SAM" id="Phobius"/>
    </source>
</evidence>
<accession>G0ACS3</accession>
<reference evidence="6 7" key="4">
    <citation type="journal article" date="2010" name="Environ. Microbiol.">
        <title>The bacterial genus Collimonas: mycophagy, weathering and other adaptive solutions to life in oligotrophic soil environments.</title>
        <authorList>
            <person name="Leveau J.H."/>
            <person name="Uroz S."/>
            <person name="de Boer W."/>
        </authorList>
    </citation>
    <scope>NUCLEOTIDE SEQUENCE [LARGE SCALE GENOMIC DNA]</scope>
    <source>
        <strain evidence="6 7">Ter331</strain>
    </source>
</reference>
<dbReference type="PANTHER" id="PTHR35603:SF2">
    <property type="entry name" value="OUTER MEMBRANE LIPOPROTEIN"/>
    <property type="match status" value="1"/>
</dbReference>
<dbReference type="HOGENOM" id="CLU_090265_1_0_4"/>
<reference evidence="6 7" key="3">
    <citation type="journal article" date="2008" name="FEMS Microbiol. Ecol.">
        <title>Identification and characterization of genes underlying chitinolysis in Collimonas fungivorans Ter331.</title>
        <authorList>
            <person name="Fritsche K."/>
            <person name="de Boer W."/>
            <person name="Gerards S."/>
            <person name="van den Berg M."/>
            <person name="van Veen J.A."/>
            <person name="Leveau J.H."/>
        </authorList>
    </citation>
    <scope>NUCLEOTIDE SEQUENCE [LARGE SCALE GENOMIC DNA]</scope>
    <source>
        <strain evidence="6 7">Ter331</strain>
    </source>
</reference>
<comment type="subcellular location">
    <subcellularLocation>
        <location evidence="1">Membrane</location>
    </subcellularLocation>
</comment>
<sequence>MIITLVNKQKFLEVIMDSPKPNNRIHPLVAAAAVAVTLASLVGVAAMTGLFPSSNSTPAPVAAMSAAPGDYNSQQPGAQQQANGAPAGQNGYYQQQPAQAQQQQPRSAPRPEYAQAPRQQEPAPVSAPSPAICHSCGRVESIQAIQHAAPPSGLGIAAGAVLGGVLGHQVGHGNGNTLATVAGAVGGGFAGNEVEKRTRTNTTYQVVVRMEDGKARTFPQSGQGWRVGDPVQVVNGHLEGRG</sequence>